<dbReference type="NCBIfam" id="TIGR01300">
    <property type="entry name" value="CPA3_mnhG_phaG"/>
    <property type="match status" value="1"/>
</dbReference>
<evidence type="ECO:0000313" key="3">
    <source>
        <dbReference type="Proteomes" id="UP001207337"/>
    </source>
</evidence>
<accession>A0ABT3PX90</accession>
<keyword evidence="1" id="KW-0812">Transmembrane</keyword>
<dbReference type="EMBL" id="JAJNDC010000001">
    <property type="protein sequence ID" value="MCW9712489.1"/>
    <property type="molecule type" value="Genomic_DNA"/>
</dbReference>
<keyword evidence="3" id="KW-1185">Reference proteome</keyword>
<gene>
    <name evidence="2" type="primary">mnhG</name>
    <name evidence="2" type="ORF">LQ318_06180</name>
</gene>
<feature type="transmembrane region" description="Helical" evidence="1">
    <location>
        <begin position="47"/>
        <end position="64"/>
    </location>
</feature>
<keyword evidence="1" id="KW-0472">Membrane</keyword>
<reference evidence="2 3" key="1">
    <citation type="submission" date="2021-11" db="EMBL/GenBank/DDBJ databases">
        <title>Aliifidinibius sp. nov., a new bacterium isolated from saline soil.</title>
        <authorList>
            <person name="Galisteo C."/>
            <person name="De La Haba R."/>
            <person name="Sanchez-Porro C."/>
            <person name="Ventosa A."/>
        </authorList>
    </citation>
    <scope>NUCLEOTIDE SEQUENCE [LARGE SCALE GENOMIC DNA]</scope>
    <source>
        <strain evidence="2 3">KACC 190600</strain>
    </source>
</reference>
<organism evidence="2 3">
    <name type="scientific">Fodinibius salicampi</name>
    <dbReference type="NCBI Taxonomy" id="1920655"/>
    <lineage>
        <taxon>Bacteria</taxon>
        <taxon>Pseudomonadati</taxon>
        <taxon>Balneolota</taxon>
        <taxon>Balneolia</taxon>
        <taxon>Balneolales</taxon>
        <taxon>Balneolaceae</taxon>
        <taxon>Fodinibius</taxon>
    </lineage>
</organism>
<keyword evidence="1" id="KW-1133">Transmembrane helix</keyword>
<feature type="transmembrane region" description="Helical" evidence="1">
    <location>
        <begin position="70"/>
        <end position="92"/>
    </location>
</feature>
<dbReference type="Pfam" id="PF03334">
    <property type="entry name" value="PhaG_MnhG_YufB"/>
    <property type="match status" value="1"/>
</dbReference>
<evidence type="ECO:0000256" key="1">
    <source>
        <dbReference type="SAM" id="Phobius"/>
    </source>
</evidence>
<dbReference type="RefSeq" id="WP_265788482.1">
    <property type="nucleotide sequence ID" value="NZ_BAABRS010000001.1"/>
</dbReference>
<sequence>MMTSIQIIFTVFFVIAGIFFLLVGSLGTVRLPDFYSRTHATSKSDTLGLLLIITGLIIYEGFHINSLKLLLILLFIALSNPIGSHALARAAYEAKLKPMFKGTDKKKGN</sequence>
<dbReference type="PANTHER" id="PTHR34703">
    <property type="entry name" value="ANTIPORTER SUBUNIT MNHG2-RELATED"/>
    <property type="match status" value="1"/>
</dbReference>
<dbReference type="PANTHER" id="PTHR34703:SF1">
    <property type="entry name" value="ANTIPORTER SUBUNIT MNHG2-RELATED"/>
    <property type="match status" value="1"/>
</dbReference>
<name>A0ABT3PX90_9BACT</name>
<evidence type="ECO:0000313" key="2">
    <source>
        <dbReference type="EMBL" id="MCW9712489.1"/>
    </source>
</evidence>
<dbReference type="NCBIfam" id="NF009314">
    <property type="entry name" value="PRK12674.1-2"/>
    <property type="match status" value="1"/>
</dbReference>
<dbReference type="InterPro" id="IPR005133">
    <property type="entry name" value="PhaG_MnhG_YufB"/>
</dbReference>
<feature type="transmembrane region" description="Helical" evidence="1">
    <location>
        <begin position="6"/>
        <end position="26"/>
    </location>
</feature>
<dbReference type="Proteomes" id="UP001207337">
    <property type="component" value="Unassembled WGS sequence"/>
</dbReference>
<protein>
    <submittedName>
        <fullName evidence="2">Monovalent cation/H(+) antiporter subunit G</fullName>
    </submittedName>
</protein>
<proteinExistence type="predicted"/>
<comment type="caution">
    <text evidence="2">The sequence shown here is derived from an EMBL/GenBank/DDBJ whole genome shotgun (WGS) entry which is preliminary data.</text>
</comment>